<gene>
    <name evidence="2" type="ORF">M421DRAFT_411</name>
</gene>
<evidence type="ECO:0000313" key="2">
    <source>
        <dbReference type="EMBL" id="KAF1934270.1"/>
    </source>
</evidence>
<feature type="compositionally biased region" description="Low complexity" evidence="1">
    <location>
        <begin position="100"/>
        <end position="112"/>
    </location>
</feature>
<feature type="compositionally biased region" description="Polar residues" evidence="1">
    <location>
        <begin position="186"/>
        <end position="200"/>
    </location>
</feature>
<name>A0A6A5S3S2_9PLEO</name>
<reference evidence="2" key="1">
    <citation type="journal article" date="2020" name="Stud. Mycol.">
        <title>101 Dothideomycetes genomes: a test case for predicting lifestyles and emergence of pathogens.</title>
        <authorList>
            <person name="Haridas S."/>
            <person name="Albert R."/>
            <person name="Binder M."/>
            <person name="Bloem J."/>
            <person name="Labutti K."/>
            <person name="Salamov A."/>
            <person name="Andreopoulos B."/>
            <person name="Baker S."/>
            <person name="Barry K."/>
            <person name="Bills G."/>
            <person name="Bluhm B."/>
            <person name="Cannon C."/>
            <person name="Castanera R."/>
            <person name="Culley D."/>
            <person name="Daum C."/>
            <person name="Ezra D."/>
            <person name="Gonzalez J."/>
            <person name="Henrissat B."/>
            <person name="Kuo A."/>
            <person name="Liang C."/>
            <person name="Lipzen A."/>
            <person name="Lutzoni F."/>
            <person name="Magnuson J."/>
            <person name="Mondo S."/>
            <person name="Nolan M."/>
            <person name="Ohm R."/>
            <person name="Pangilinan J."/>
            <person name="Park H.-J."/>
            <person name="Ramirez L."/>
            <person name="Alfaro M."/>
            <person name="Sun H."/>
            <person name="Tritt A."/>
            <person name="Yoshinaga Y."/>
            <person name="Zwiers L.-H."/>
            <person name="Turgeon B."/>
            <person name="Goodwin S."/>
            <person name="Spatafora J."/>
            <person name="Crous P."/>
            <person name="Grigoriev I."/>
        </authorList>
    </citation>
    <scope>NUCLEOTIDE SEQUENCE</scope>
    <source>
        <strain evidence="2">CBS 183.55</strain>
    </source>
</reference>
<feature type="region of interest" description="Disordered" evidence="1">
    <location>
        <begin position="584"/>
        <end position="659"/>
    </location>
</feature>
<dbReference type="RefSeq" id="XP_033454518.1">
    <property type="nucleotide sequence ID" value="XM_033590393.1"/>
</dbReference>
<feature type="compositionally biased region" description="Low complexity" evidence="1">
    <location>
        <begin position="439"/>
        <end position="476"/>
    </location>
</feature>
<evidence type="ECO:0000256" key="1">
    <source>
        <dbReference type="SAM" id="MobiDB-lite"/>
    </source>
</evidence>
<dbReference type="Proteomes" id="UP000800082">
    <property type="component" value="Unassembled WGS sequence"/>
</dbReference>
<dbReference type="EMBL" id="ML978956">
    <property type="protein sequence ID" value="KAF1934270.1"/>
    <property type="molecule type" value="Genomic_DNA"/>
</dbReference>
<dbReference type="GeneID" id="54348059"/>
<feature type="compositionally biased region" description="Basic and acidic residues" evidence="1">
    <location>
        <begin position="176"/>
        <end position="185"/>
    </location>
</feature>
<feature type="region of interest" description="Disordered" evidence="1">
    <location>
        <begin position="144"/>
        <end position="502"/>
    </location>
</feature>
<feature type="compositionally biased region" description="Low complexity" evidence="1">
    <location>
        <begin position="421"/>
        <end position="431"/>
    </location>
</feature>
<feature type="region of interest" description="Disordered" evidence="1">
    <location>
        <begin position="41"/>
        <end position="60"/>
    </location>
</feature>
<evidence type="ECO:0000313" key="3">
    <source>
        <dbReference type="Proteomes" id="UP000800082"/>
    </source>
</evidence>
<feature type="compositionally biased region" description="Basic and acidic residues" evidence="1">
    <location>
        <begin position="622"/>
        <end position="659"/>
    </location>
</feature>
<sequence length="659" mass="70829">MAEVMGQQGAALTAPPSRQDIVSELLDDYTYEDSYDAESVSSLAPAFKELPPPPRTDSLRDPKAEAIQRMNTKFQLREDDISSISSHGSRNGSLDHTPRTRITSRSLSRSGTPPSLNLFVSNGATAYIPPAPLVYPPVQTLPSSIIPDSKELPPPPPERSTKRKELQAATMGHTPSKSELERNDSFHSQSGDKPSGTGPSETAAAVPAMKRKAVPGSGVKKFVSLLELNSGPRGGKPAPAPTSAPRETGTQQEVASKTPIPNEVSTNDQLPPTPPEEHSIPSPPRKALVGVGLPSNPRTKQPMSPLHTRGKSSTCFNILKAQRPAPPVPTTRKEVTTPEPTPSPTLKPEIRMDNEISPIKPLPSPTDARRPFSYEGPGSHEQGSPKQKTEQKAGEGAQLEVHKATQSLTPATVLATPASQPSLPLRTTTLDPPSPSPSLRPSTAPAPQSTFTTTHPFSSTSTLPFTTTHPSSSTSTQPNAQEPSPSDPAQHDQGAPFIPLTKLPIPLPPSLIPRITPSQLACYTRHATNVWSNNFFQPTGCMACGANTPERRFQCTWCQLRICRGCSDVLRAIPGRDLGVLLEARQSEREREQERERERESEGEDSEAGDAHSGVKVVVHGVDQEVRGYGDEEDGSEGRGRGLEKVDSRERSAGSALRE</sequence>
<accession>A0A6A5S3S2</accession>
<organism evidence="2 3">
    <name type="scientific">Didymella exigua CBS 183.55</name>
    <dbReference type="NCBI Taxonomy" id="1150837"/>
    <lineage>
        <taxon>Eukaryota</taxon>
        <taxon>Fungi</taxon>
        <taxon>Dikarya</taxon>
        <taxon>Ascomycota</taxon>
        <taxon>Pezizomycotina</taxon>
        <taxon>Dothideomycetes</taxon>
        <taxon>Pleosporomycetidae</taxon>
        <taxon>Pleosporales</taxon>
        <taxon>Pleosporineae</taxon>
        <taxon>Didymellaceae</taxon>
        <taxon>Didymella</taxon>
    </lineage>
</organism>
<proteinExistence type="predicted"/>
<dbReference type="OrthoDB" id="5425130at2759"/>
<dbReference type="CDD" id="cd00065">
    <property type="entry name" value="FYVE_like_SF"/>
    <property type="match status" value="1"/>
</dbReference>
<feature type="compositionally biased region" description="Basic and acidic residues" evidence="1">
    <location>
        <begin position="585"/>
        <end position="600"/>
    </location>
</feature>
<protein>
    <submittedName>
        <fullName evidence="2">Uncharacterized protein</fullName>
    </submittedName>
</protein>
<feature type="region of interest" description="Disordered" evidence="1">
    <location>
        <begin position="71"/>
        <end position="115"/>
    </location>
</feature>
<keyword evidence="3" id="KW-1185">Reference proteome</keyword>
<dbReference type="AlphaFoldDB" id="A0A6A5S3S2"/>